<sequence>MRIALAAPATLALLTDQEVPDGYPFSMTAYLALEYVKRGHEVIVVTTSPGLEHRIEIASEKGLKVVVVPSRESARSRALDMFREERRAISQVIGEINPDVVHAHWTYEFALAALSSGKPTVITVHDWAPAILNQLRDPYRLVRLFMQIRVLTNAAKITAPSIYIANRVRKYFRKECIVIPNGITMRSSAPIAVANPTVRRIGLLNVSDDARKNVGTAIDAWVQIREKYPEWILELAGPPYDPRNVGQVLKPDETGLQIHLRGAIDPNEINQWFDSIEIFLHPSLEESFGLVLVEAMSAGKPIIAGVHSGAVPEVVGEAGLLVNVNSTNEIASSIRAMIDSPELREMYSTLAGERAPKFDLEHVADIYLAELAAATNRTPGSY</sequence>
<protein>
    <submittedName>
        <fullName evidence="4">Glycosyltransferase family 4 protein</fullName>
    </submittedName>
</protein>
<evidence type="ECO:0000256" key="1">
    <source>
        <dbReference type="ARBA" id="ARBA00022676"/>
    </source>
</evidence>
<dbReference type="EMBL" id="JAPWIJ010000002">
    <property type="protein sequence ID" value="MCZ4518054.1"/>
    <property type="molecule type" value="Genomic_DNA"/>
</dbReference>
<evidence type="ECO:0000256" key="2">
    <source>
        <dbReference type="ARBA" id="ARBA00022679"/>
    </source>
</evidence>
<dbReference type="CDD" id="cd03801">
    <property type="entry name" value="GT4_PimA-like"/>
    <property type="match status" value="1"/>
</dbReference>
<reference evidence="4" key="1">
    <citation type="submission" date="2022-12" db="EMBL/GenBank/DDBJ databases">
        <authorList>
            <person name="Krivoruchko A.V."/>
            <person name="Elkin A."/>
        </authorList>
    </citation>
    <scope>NUCLEOTIDE SEQUENCE</scope>
    <source>
        <strain evidence="4">IEGM 1391</strain>
    </source>
</reference>
<keyword evidence="2" id="KW-0808">Transferase</keyword>
<dbReference type="Proteomes" id="UP001081071">
    <property type="component" value="Unassembled WGS sequence"/>
</dbReference>
<comment type="caution">
    <text evidence="4">The sequence shown here is derived from an EMBL/GenBank/DDBJ whole genome shotgun (WGS) entry which is preliminary data.</text>
</comment>
<dbReference type="RefSeq" id="WP_269602744.1">
    <property type="nucleotide sequence ID" value="NZ_JAPWIJ010000002.1"/>
</dbReference>
<dbReference type="Pfam" id="PF13439">
    <property type="entry name" value="Glyco_transf_4"/>
    <property type="match status" value="1"/>
</dbReference>
<dbReference type="PANTHER" id="PTHR46401">
    <property type="entry name" value="GLYCOSYLTRANSFERASE WBBK-RELATED"/>
    <property type="match status" value="1"/>
</dbReference>
<evidence type="ECO:0000259" key="3">
    <source>
        <dbReference type="Pfam" id="PF13439"/>
    </source>
</evidence>
<evidence type="ECO:0000313" key="5">
    <source>
        <dbReference type="Proteomes" id="UP001081071"/>
    </source>
</evidence>
<dbReference type="PANTHER" id="PTHR46401:SF2">
    <property type="entry name" value="GLYCOSYLTRANSFERASE WBBK-RELATED"/>
    <property type="match status" value="1"/>
</dbReference>
<keyword evidence="5" id="KW-1185">Reference proteome</keyword>
<evidence type="ECO:0000313" key="4">
    <source>
        <dbReference type="EMBL" id="MCZ4518054.1"/>
    </source>
</evidence>
<proteinExistence type="predicted"/>
<dbReference type="InterPro" id="IPR028098">
    <property type="entry name" value="Glyco_trans_4-like_N"/>
</dbReference>
<name>A0ABT4MAQ7_9NOCA</name>
<dbReference type="SUPFAM" id="SSF53756">
    <property type="entry name" value="UDP-Glycosyltransferase/glycogen phosphorylase"/>
    <property type="match status" value="1"/>
</dbReference>
<dbReference type="Pfam" id="PF13692">
    <property type="entry name" value="Glyco_trans_1_4"/>
    <property type="match status" value="1"/>
</dbReference>
<keyword evidence="1" id="KW-0328">Glycosyltransferase</keyword>
<feature type="domain" description="Glycosyltransferase subfamily 4-like N-terminal" evidence="3">
    <location>
        <begin position="28"/>
        <end position="183"/>
    </location>
</feature>
<accession>A0ABT4MAQ7</accession>
<gene>
    <name evidence="4" type="ORF">O4220_05945</name>
</gene>
<organism evidence="4 5">
    <name type="scientific">Rhodococcus ruber</name>
    <dbReference type="NCBI Taxonomy" id="1830"/>
    <lineage>
        <taxon>Bacteria</taxon>
        <taxon>Bacillati</taxon>
        <taxon>Actinomycetota</taxon>
        <taxon>Actinomycetes</taxon>
        <taxon>Mycobacteriales</taxon>
        <taxon>Nocardiaceae</taxon>
        <taxon>Rhodococcus</taxon>
    </lineage>
</organism>
<dbReference type="Gene3D" id="3.40.50.2000">
    <property type="entry name" value="Glycogen Phosphorylase B"/>
    <property type="match status" value="2"/>
</dbReference>